<gene>
    <name evidence="1" type="ORF">K040078D81_46870</name>
</gene>
<organism evidence="1 2">
    <name type="scientific">Blautia hominis</name>
    <dbReference type="NCBI Taxonomy" id="2025493"/>
    <lineage>
        <taxon>Bacteria</taxon>
        <taxon>Bacillati</taxon>
        <taxon>Bacillota</taxon>
        <taxon>Clostridia</taxon>
        <taxon>Lachnospirales</taxon>
        <taxon>Lachnospiraceae</taxon>
        <taxon>Blautia</taxon>
    </lineage>
</organism>
<sequence>MEVKGKFNVERFYQTLAAILSRKYGVKVTATGVNCENKKAG</sequence>
<evidence type="ECO:0000313" key="2">
    <source>
        <dbReference type="Proteomes" id="UP001600943"/>
    </source>
</evidence>
<accession>A0ABQ0BGJ3</accession>
<comment type="caution">
    <text evidence="1">The sequence shown here is derived from an EMBL/GenBank/DDBJ whole genome shotgun (WGS) entry which is preliminary data.</text>
</comment>
<protein>
    <submittedName>
        <fullName evidence="1">Uncharacterized protein</fullName>
    </submittedName>
</protein>
<proteinExistence type="predicted"/>
<dbReference type="RefSeq" id="WP_289070650.1">
    <property type="nucleotide sequence ID" value="NZ_BAABYW010000001.1"/>
</dbReference>
<evidence type="ECO:0000313" key="1">
    <source>
        <dbReference type="EMBL" id="GAA6410570.1"/>
    </source>
</evidence>
<name>A0ABQ0BGJ3_9FIRM</name>
<dbReference type="EMBL" id="BAABYW010000001">
    <property type="protein sequence ID" value="GAA6410570.1"/>
    <property type="molecule type" value="Genomic_DNA"/>
</dbReference>
<dbReference type="Proteomes" id="UP001600943">
    <property type="component" value="Unassembled WGS sequence"/>
</dbReference>
<keyword evidence="2" id="KW-1185">Reference proteome</keyword>
<reference evidence="1 2" key="1">
    <citation type="submission" date="2024-04" db="EMBL/GenBank/DDBJ databases">
        <title>Defined microbial consortia suppress multidrug-resistant proinflammatory Enterobacteriaceae via ecological control.</title>
        <authorList>
            <person name="Furuichi M."/>
            <person name="Kawaguchi T."/>
            <person name="Pust M."/>
            <person name="Yasuma K."/>
            <person name="Plichta D."/>
            <person name="Hasegawa N."/>
            <person name="Ohya T."/>
            <person name="Bhattarai S."/>
            <person name="Sasajima S."/>
            <person name="Aoto Y."/>
            <person name="Tuganbaev T."/>
            <person name="Yaginuma M."/>
            <person name="Ueda M."/>
            <person name="Okahashi N."/>
            <person name="Amafuji K."/>
            <person name="Kiridooshi Y."/>
            <person name="Sugita K."/>
            <person name="Strazar M."/>
            <person name="Skelly A."/>
            <person name="Suda W."/>
            <person name="Hattori M."/>
            <person name="Nakamoto N."/>
            <person name="Caballero S."/>
            <person name="Norman J."/>
            <person name="Olle B."/>
            <person name="Tanoue T."/>
            <person name="Arita M."/>
            <person name="Bucci V."/>
            <person name="Atarashi K."/>
            <person name="Xavier R."/>
            <person name="Honda K."/>
        </authorList>
    </citation>
    <scope>NUCLEOTIDE SEQUENCE [LARGE SCALE GENOMIC DNA]</scope>
    <source>
        <strain evidence="2">k04-0078-D8-1</strain>
    </source>
</reference>